<evidence type="ECO:0000259" key="2">
    <source>
        <dbReference type="Pfam" id="PF16917"/>
    </source>
</evidence>
<dbReference type="Gene3D" id="2.30.30.100">
    <property type="match status" value="1"/>
</dbReference>
<sequence>MSEPSFPPLFTGQDAAGSDPFARACATAEAGCDAGLVVYDLAADLLRAAIIFAPDVPLRKAAVILPICGVGFQNALGALAPPEVAVHLGWDGPIYVNGGRCGALKMAAPGQPEDEPDWLVIALELALWPPSEDTGLTPDETALYAEGCAEVDAITLLESWVRHTLVGINTWVDSGTAPLHREWIGLAHALEGKVTVKGKTGTYTGLDEDLGLLLKIGDKIELVPLTAILTRPT</sequence>
<accession>A0A1R3XCL5</accession>
<reference evidence="4" key="1">
    <citation type="submission" date="2017-01" db="EMBL/GenBank/DDBJ databases">
        <authorList>
            <person name="Varghese N."/>
            <person name="Submissions S."/>
        </authorList>
    </citation>
    <scope>NUCLEOTIDE SEQUENCE [LARGE SCALE GENOMIC DNA]</scope>
    <source>
        <strain evidence="4">DSM 29591</strain>
    </source>
</reference>
<dbReference type="EMBL" id="FTPR01000002">
    <property type="protein sequence ID" value="SIT88612.1"/>
    <property type="molecule type" value="Genomic_DNA"/>
</dbReference>
<dbReference type="Pfam" id="PF14563">
    <property type="entry name" value="DUF4444"/>
    <property type="match status" value="1"/>
</dbReference>
<dbReference type="Pfam" id="PF16917">
    <property type="entry name" value="BPL_LplA_LipB_2"/>
    <property type="match status" value="1"/>
</dbReference>
<feature type="domain" description="BPL/LPL catalytic" evidence="2">
    <location>
        <begin position="6"/>
        <end position="184"/>
    </location>
</feature>
<evidence type="ECO:0000313" key="3">
    <source>
        <dbReference type="EMBL" id="SIT88612.1"/>
    </source>
</evidence>
<dbReference type="InterPro" id="IPR045864">
    <property type="entry name" value="aa-tRNA-synth_II/BPL/LPL"/>
</dbReference>
<gene>
    <name evidence="3" type="ORF">SAMN05421665_2754</name>
</gene>
<evidence type="ECO:0000259" key="1">
    <source>
        <dbReference type="Pfam" id="PF14563"/>
    </source>
</evidence>
<dbReference type="STRING" id="287098.SAMN05421665_2754"/>
<name>A0A1R3XCL5_9RHOB</name>
<feature type="domain" description="DUF4444" evidence="1">
    <location>
        <begin position="194"/>
        <end position="230"/>
    </location>
</feature>
<keyword evidence="4" id="KW-1185">Reference proteome</keyword>
<dbReference type="OrthoDB" id="7657788at2"/>
<dbReference type="InterPro" id="IPR004143">
    <property type="entry name" value="BPL_LPL_catalytic"/>
</dbReference>
<protein>
    <submittedName>
        <fullName evidence="3">Biotin-(Acetyl-CoA carboxylase) ligase</fullName>
    </submittedName>
</protein>
<proteinExistence type="predicted"/>
<dbReference type="Proteomes" id="UP000186997">
    <property type="component" value="Unassembled WGS sequence"/>
</dbReference>
<dbReference type="RefSeq" id="WP_076660496.1">
    <property type="nucleotide sequence ID" value="NZ_FTPR01000002.1"/>
</dbReference>
<dbReference type="AlphaFoldDB" id="A0A1R3XCL5"/>
<keyword evidence="3" id="KW-0436">Ligase</keyword>
<dbReference type="GO" id="GO:0016874">
    <property type="term" value="F:ligase activity"/>
    <property type="evidence" value="ECO:0007669"/>
    <property type="project" value="UniProtKB-KW"/>
</dbReference>
<dbReference type="Gene3D" id="3.30.930.10">
    <property type="entry name" value="Bira Bifunctional Protein, Domain 2"/>
    <property type="match status" value="1"/>
</dbReference>
<organism evidence="3 4">
    <name type="scientific">Yoonia rosea</name>
    <dbReference type="NCBI Taxonomy" id="287098"/>
    <lineage>
        <taxon>Bacteria</taxon>
        <taxon>Pseudomonadati</taxon>
        <taxon>Pseudomonadota</taxon>
        <taxon>Alphaproteobacteria</taxon>
        <taxon>Rhodobacterales</taxon>
        <taxon>Paracoccaceae</taxon>
        <taxon>Yoonia</taxon>
    </lineage>
</organism>
<evidence type="ECO:0000313" key="4">
    <source>
        <dbReference type="Proteomes" id="UP000186997"/>
    </source>
</evidence>
<dbReference type="InterPro" id="IPR028044">
    <property type="entry name" value="DUF4444"/>
</dbReference>